<dbReference type="InterPro" id="IPR016088">
    <property type="entry name" value="Chalcone_isomerase_3-sand"/>
</dbReference>
<dbReference type="GO" id="GO:0006631">
    <property type="term" value="P:fatty acid metabolic process"/>
    <property type="evidence" value="ECO:0007669"/>
    <property type="project" value="TreeGrafter"/>
</dbReference>
<dbReference type="InterPro" id="IPR016087">
    <property type="entry name" value="Chalcone_isomerase"/>
</dbReference>
<evidence type="ECO:0000313" key="4">
    <source>
        <dbReference type="Proteomes" id="UP000029120"/>
    </source>
</evidence>
<sequence>MHLYRTWMYADCDKVKKLVSEKYPKFPASELRRNKAFVDDLTEADIKMTIRLQIVYSKFNIRYVFNAFQEFVGNMLKKFAGLENDELLQSFTSLFKDEFKIPRGSTINLTQEPGYVFSVAIGGNHVGSVKSKLLCRSILDLYIGEEPFDKNAREDFLFNVASLADM</sequence>
<dbReference type="Gramene" id="KFK21869">
    <property type="protein sequence ID" value="KFK21869"/>
    <property type="gene ID" value="AALP_AAs40485U000100"/>
</dbReference>
<accession>A0A087FW67</accession>
<name>A0A087FW67_ARAAL</name>
<dbReference type="PANTHER" id="PTHR47589">
    <property type="entry name" value="FATTY-ACID-BINDING PROTEIN 1"/>
    <property type="match status" value="1"/>
</dbReference>
<evidence type="ECO:0000313" key="3">
    <source>
        <dbReference type="EMBL" id="KFK21869.1"/>
    </source>
</evidence>
<dbReference type="InterPro" id="IPR036298">
    <property type="entry name" value="Chalcone_isomerase_sf"/>
</dbReference>
<dbReference type="InterPro" id="IPR044228">
    <property type="entry name" value="FAP1"/>
</dbReference>
<dbReference type="PANTHER" id="PTHR47589:SF5">
    <property type="entry name" value="CHALCONE ISOMERASE DOMAIN-CONTAINING PROTEIN"/>
    <property type="match status" value="1"/>
</dbReference>
<dbReference type="GO" id="GO:0005504">
    <property type="term" value="F:fatty acid binding"/>
    <property type="evidence" value="ECO:0007669"/>
    <property type="project" value="TreeGrafter"/>
</dbReference>
<dbReference type="SUPFAM" id="SSF54626">
    <property type="entry name" value="Chalcone isomerase"/>
    <property type="match status" value="1"/>
</dbReference>
<comment type="similarity">
    <text evidence="1">Belongs to the chalcone isomerase family.</text>
</comment>
<dbReference type="Proteomes" id="UP000029120">
    <property type="component" value="Unassembled WGS sequence"/>
</dbReference>
<feature type="domain" description="Chalcone isomerase" evidence="2">
    <location>
        <begin position="39"/>
        <end position="157"/>
    </location>
</feature>
<organism evidence="3 4">
    <name type="scientific">Arabis alpina</name>
    <name type="common">Alpine rock-cress</name>
    <dbReference type="NCBI Taxonomy" id="50452"/>
    <lineage>
        <taxon>Eukaryota</taxon>
        <taxon>Viridiplantae</taxon>
        <taxon>Streptophyta</taxon>
        <taxon>Embryophyta</taxon>
        <taxon>Tracheophyta</taxon>
        <taxon>Spermatophyta</taxon>
        <taxon>Magnoliopsida</taxon>
        <taxon>eudicotyledons</taxon>
        <taxon>Gunneridae</taxon>
        <taxon>Pentapetalae</taxon>
        <taxon>rosids</taxon>
        <taxon>malvids</taxon>
        <taxon>Brassicales</taxon>
        <taxon>Brassicaceae</taxon>
        <taxon>Arabideae</taxon>
        <taxon>Arabis</taxon>
    </lineage>
</organism>
<protein>
    <recommendedName>
        <fullName evidence="2">Chalcone isomerase domain-containing protein</fullName>
    </recommendedName>
</protein>
<proteinExistence type="inferred from homology"/>
<keyword evidence="4" id="KW-1185">Reference proteome</keyword>
<dbReference type="OrthoDB" id="18193at2759"/>
<dbReference type="AlphaFoldDB" id="A0A087FW67"/>
<reference evidence="4" key="1">
    <citation type="journal article" date="2015" name="Nat. Plants">
        <title>Genome expansion of Arabis alpina linked with retrotransposition and reduced symmetric DNA methylation.</title>
        <authorList>
            <person name="Willing E.M."/>
            <person name="Rawat V."/>
            <person name="Mandakova T."/>
            <person name="Maumus F."/>
            <person name="James G.V."/>
            <person name="Nordstroem K.J."/>
            <person name="Becker C."/>
            <person name="Warthmann N."/>
            <person name="Chica C."/>
            <person name="Szarzynska B."/>
            <person name="Zytnicki M."/>
            <person name="Albani M.C."/>
            <person name="Kiefer C."/>
            <person name="Bergonzi S."/>
            <person name="Castaings L."/>
            <person name="Mateos J.L."/>
            <person name="Berns M.C."/>
            <person name="Bujdoso N."/>
            <person name="Piofczyk T."/>
            <person name="de Lorenzo L."/>
            <person name="Barrero-Sicilia C."/>
            <person name="Mateos I."/>
            <person name="Piednoel M."/>
            <person name="Hagmann J."/>
            <person name="Chen-Min-Tao R."/>
            <person name="Iglesias-Fernandez R."/>
            <person name="Schuster S.C."/>
            <person name="Alonso-Blanco C."/>
            <person name="Roudier F."/>
            <person name="Carbonero P."/>
            <person name="Paz-Ares J."/>
            <person name="Davis S.J."/>
            <person name="Pecinka A."/>
            <person name="Quesneville H."/>
            <person name="Colot V."/>
            <person name="Lysak M.A."/>
            <person name="Weigel D."/>
            <person name="Coupland G."/>
            <person name="Schneeberger K."/>
        </authorList>
    </citation>
    <scope>NUCLEOTIDE SEQUENCE [LARGE SCALE GENOMIC DNA]</scope>
    <source>
        <strain evidence="4">cv. Pajares</strain>
    </source>
</reference>
<dbReference type="Gene3D" id="1.10.890.20">
    <property type="match status" value="1"/>
</dbReference>
<dbReference type="OMA" id="TMNMVRK"/>
<dbReference type="eggNOG" id="ENOG502QQ8D">
    <property type="taxonomic scope" value="Eukaryota"/>
</dbReference>
<dbReference type="Pfam" id="PF16036">
    <property type="entry name" value="Chalcone_3"/>
    <property type="match status" value="1"/>
</dbReference>
<evidence type="ECO:0000259" key="2">
    <source>
        <dbReference type="Pfam" id="PF16036"/>
    </source>
</evidence>
<dbReference type="InterPro" id="IPR016089">
    <property type="entry name" value="Chalcone_isomerase_bundle_sf"/>
</dbReference>
<dbReference type="GO" id="GO:0016872">
    <property type="term" value="F:intramolecular lyase activity"/>
    <property type="evidence" value="ECO:0007669"/>
    <property type="project" value="InterPro"/>
</dbReference>
<gene>
    <name evidence="3" type="ORF">AALP_AAs40485U000100</name>
</gene>
<dbReference type="GO" id="GO:0009570">
    <property type="term" value="C:chloroplast stroma"/>
    <property type="evidence" value="ECO:0007669"/>
    <property type="project" value="TreeGrafter"/>
</dbReference>
<dbReference type="EMBL" id="KL994969">
    <property type="protein sequence ID" value="KFK21869.1"/>
    <property type="molecule type" value="Genomic_DNA"/>
</dbReference>
<dbReference type="Gene3D" id="3.50.70.10">
    <property type="match status" value="1"/>
</dbReference>
<evidence type="ECO:0000256" key="1">
    <source>
        <dbReference type="ARBA" id="ARBA00007166"/>
    </source>
</evidence>